<feature type="region of interest" description="Disordered" evidence="6">
    <location>
        <begin position="346"/>
        <end position="375"/>
    </location>
</feature>
<keyword evidence="3" id="KW-0206">Cytoskeleton</keyword>
<evidence type="ECO:0000256" key="2">
    <source>
        <dbReference type="ARBA" id="ARBA00022490"/>
    </source>
</evidence>
<organism evidence="7 8">
    <name type="scientific">Bactrocera dorsalis</name>
    <name type="common">Oriental fruit fly</name>
    <name type="synonym">Dacus dorsalis</name>
    <dbReference type="NCBI Taxonomy" id="27457"/>
    <lineage>
        <taxon>Eukaryota</taxon>
        <taxon>Metazoa</taxon>
        <taxon>Ecdysozoa</taxon>
        <taxon>Arthropoda</taxon>
        <taxon>Hexapoda</taxon>
        <taxon>Insecta</taxon>
        <taxon>Pterygota</taxon>
        <taxon>Neoptera</taxon>
        <taxon>Endopterygota</taxon>
        <taxon>Diptera</taxon>
        <taxon>Brachycera</taxon>
        <taxon>Muscomorpha</taxon>
        <taxon>Tephritoidea</taxon>
        <taxon>Tephritidae</taxon>
        <taxon>Bactrocera</taxon>
        <taxon>Bactrocera</taxon>
    </lineage>
</organism>
<dbReference type="Gene3D" id="1.10.287.1490">
    <property type="match status" value="2"/>
</dbReference>
<sequence>MSASDGVFNNLRQKLDVLGYTQTLPLAGIPLVAALFEDLVKSTESLRDAKKKIVDLLEEKSCWELGVEPYKCDNSRLLAECNQLHQQNLKDREDYEQRNFELGQKIRNLVTDKFHLEEQCQQLQQQLSSLLAKHQSVVTGPNMKNVKDKGKKPFVSTVRSGERIPPLLESGGNIRCTKCTSQTTRPHAPDSANVGVAKMPSVALKNEIDRLEDRVKNLTDQLEFYKRKIESRDREIRRLNELLTGGRPPAALAKDCCFKDVRGMSEDIENLQREKTESLNKIRVYQEQMHEAMERALSLETHNKQLQHDLDELKVAALAVETQANSEIAQREQELEDLQNELKKLRNRPEKGDNRTQIGRRAGGAGDGVNNSNDSSAVAALNADKRRLNERINELTQRDAELKSENERLQKKLSKLKGKIHGMQKELQDNVQQKEQRTDEEKIRIKSERDFFQKEYLRLISKAGSEKEVEFLQSQIKSKDDELRLLRAELCLRQQERLMPTVNTANAATATATAASLASARSNHSAKSTISAASSDCVQAVVLRAERERDCARAELERVRCERDTLREKHVSLLQTQSLETQKSQTHIGELNARLRQLERENRELSTARVPHETHIALLKEEIDELKRQIFVLQEENTKLRTRNSQFKILNEQTERTLQEYQSKLTIAERQLQTADTRLNDLDSNREVTHREAAQLRNEVAALKKTYVSLESEKDKILTQLDAKTERAYQLEFELKLCKEKRLALEKEVKELEEKLSQLTAKTRERTAELHETSTESKSLRQQIAALKISRDEAIAENGRLSNELAERQAEILTLKKKLKDSDFEIEQLKQQLRQYVAEVKKAEDLLTHKEKEREEMLEHYRSLSHDAVILEGNNQSLEVEAAEHKRQITELEDEIKALKKEICSRNALIAQLEDKLTALNAQNAKLERELEDALDEQHLLKVDLAARKELCDKLDVERDKLNAELTELNEIKRKLERDNEKLRADLEKSSNGQKVSSETLEELLTKTRRDLEEQIKVDSKLSQELVRQRQQNDDLLRELDAERQRRHQQETLAQEYQIQNQELRHNLTDDRFRQARSRDQSPRYPSQTFTNKKIIKCEPAQKLSKLYADFIKKPKKKNKKQLQNKSSSQLYSYIHKLAVHILQIFETSTQSKL</sequence>
<evidence type="ECO:0000256" key="6">
    <source>
        <dbReference type="SAM" id="MobiDB-lite"/>
    </source>
</evidence>
<accession>A0ABM3JX49</accession>
<name>A0ABM3JX49_BACDO</name>
<evidence type="ECO:0000313" key="7">
    <source>
        <dbReference type="Proteomes" id="UP001652620"/>
    </source>
</evidence>
<comment type="subcellular location">
    <subcellularLocation>
        <location evidence="1">Cytoplasm</location>
        <location evidence="1">Cytoskeleton</location>
        <location evidence="1">Microtubule organizing center</location>
        <location evidence="1">Centrosome</location>
        <location evidence="1">Centriole</location>
    </subcellularLocation>
</comment>
<dbReference type="GeneID" id="105227434"/>
<evidence type="ECO:0000256" key="3">
    <source>
        <dbReference type="ARBA" id="ARBA00023212"/>
    </source>
</evidence>
<feature type="coiled-coil region" evidence="5">
    <location>
        <begin position="542"/>
        <end position="993"/>
    </location>
</feature>
<dbReference type="PANTHER" id="PTHR20544">
    <property type="entry name" value="CENTROSOMAL PROTEIN CEP135"/>
    <property type="match status" value="1"/>
</dbReference>
<keyword evidence="2" id="KW-0963">Cytoplasm</keyword>
<dbReference type="Proteomes" id="UP001652620">
    <property type="component" value="Chromosome 5"/>
</dbReference>
<protein>
    <submittedName>
        <fullName evidence="8">Centrosomal protein of 135 kDa isoform X1</fullName>
    </submittedName>
</protein>
<comment type="similarity">
    <text evidence="4">Belongs to the CEP135/TSGA10 family.</text>
</comment>
<feature type="coiled-coil region" evidence="5">
    <location>
        <begin position="106"/>
        <end position="133"/>
    </location>
</feature>
<dbReference type="InterPro" id="IPR051877">
    <property type="entry name" value="Centriole_BasalBody_StrucProt"/>
</dbReference>
<evidence type="ECO:0000256" key="4">
    <source>
        <dbReference type="ARBA" id="ARBA00038123"/>
    </source>
</evidence>
<gene>
    <name evidence="8" type="primary">LOC105227434</name>
</gene>
<dbReference type="PANTHER" id="PTHR20544:SF0">
    <property type="entry name" value="NUCLEOPROTEIN TPR_MLP1 DOMAIN-CONTAINING PROTEIN"/>
    <property type="match status" value="1"/>
</dbReference>
<reference evidence="8" key="1">
    <citation type="submission" date="2025-08" db="UniProtKB">
        <authorList>
            <consortium name="RefSeq"/>
        </authorList>
    </citation>
    <scope>IDENTIFICATION</scope>
    <source>
        <tissue evidence="8">Adult</tissue>
    </source>
</reference>
<proteinExistence type="inferred from homology"/>
<keyword evidence="7" id="KW-1185">Reference proteome</keyword>
<evidence type="ECO:0000256" key="1">
    <source>
        <dbReference type="ARBA" id="ARBA00004114"/>
    </source>
</evidence>
<feature type="coiled-coil region" evidence="5">
    <location>
        <begin position="1026"/>
        <end position="1067"/>
    </location>
</feature>
<evidence type="ECO:0000313" key="8">
    <source>
        <dbReference type="RefSeq" id="XP_049313810.1"/>
    </source>
</evidence>
<evidence type="ECO:0000256" key="5">
    <source>
        <dbReference type="SAM" id="Coils"/>
    </source>
</evidence>
<keyword evidence="5" id="KW-0175">Coiled coil</keyword>
<dbReference type="RefSeq" id="XP_049313810.1">
    <property type="nucleotide sequence ID" value="XM_049457853.1"/>
</dbReference>